<protein>
    <recommendedName>
        <fullName evidence="2">DUF7745 domain-containing protein</fullName>
    </recommendedName>
</protein>
<dbReference type="PANTHER" id="PTHR48154">
    <property type="entry name" value="PROTEIN, PUTATIVE-RELATED"/>
    <property type="match status" value="1"/>
</dbReference>
<evidence type="ECO:0000259" key="2">
    <source>
        <dbReference type="Pfam" id="PF24924"/>
    </source>
</evidence>
<sequence>MPKSIHIKFTLKYERILDLLRVPVKLEAVTALAQFYDPPLWCFLFQDFLLAPMLEEFGLYLEIPEDRKRPYMGMGKNVKPKELVVTLGIPTEDLLSHHKEDKDIQGLKRSYLEGVTRRMDEEERRGSYVDVLPLIMFGIVLFPNVSDFVDITAINIFWDVNNLEANPVPALLADESPEEDELEEFILHGGETSHKELLRKVTRAWKKVHVKENKLKRKNTSSEESYTHWVKEMVRLIKLPFVINPTYVPNIPDPIPVSLKEVDHLRATIARLEQDKESLEHSLYDATYEKNQISYDLEQKDKQLLESMEELQAKRSKRQKNLGGLFSAKVNFENINGKLKEAQDEIHRWKRSWELAAWEQQERENGVMTQIRGFEGALVKS</sequence>
<feature type="domain" description="DUF7745" evidence="2">
    <location>
        <begin position="6"/>
        <end position="174"/>
    </location>
</feature>
<proteinExistence type="predicted"/>
<comment type="caution">
    <text evidence="3">The sequence shown here is derived from an EMBL/GenBank/DDBJ whole genome shotgun (WGS) entry which is preliminary data.</text>
</comment>
<feature type="coiled-coil region" evidence="1">
    <location>
        <begin position="262"/>
        <end position="352"/>
    </location>
</feature>
<keyword evidence="4" id="KW-1185">Reference proteome</keyword>
<dbReference type="AlphaFoldDB" id="A0A9D5A8R9"/>
<feature type="domain" description="DUF7745" evidence="2">
    <location>
        <begin position="175"/>
        <end position="234"/>
    </location>
</feature>
<accession>A0A9D5A8R9</accession>
<evidence type="ECO:0000313" key="3">
    <source>
        <dbReference type="EMBL" id="KAI5399639.1"/>
    </source>
</evidence>
<evidence type="ECO:0000256" key="1">
    <source>
        <dbReference type="SAM" id="Coils"/>
    </source>
</evidence>
<dbReference type="EMBL" id="JAMSHJ010000006">
    <property type="protein sequence ID" value="KAI5399639.1"/>
    <property type="molecule type" value="Genomic_DNA"/>
</dbReference>
<keyword evidence="1" id="KW-0175">Coiled coil</keyword>
<dbReference type="Gramene" id="Psat06G0482200-T1">
    <property type="protein sequence ID" value="KAI5399639.1"/>
    <property type="gene ID" value="KIW84_064822"/>
</dbReference>
<evidence type="ECO:0000313" key="4">
    <source>
        <dbReference type="Proteomes" id="UP001058974"/>
    </source>
</evidence>
<gene>
    <name evidence="3" type="ORF">KIW84_064822</name>
</gene>
<dbReference type="Proteomes" id="UP001058974">
    <property type="component" value="Chromosome 6"/>
</dbReference>
<name>A0A9D5A8R9_PEA</name>
<dbReference type="Pfam" id="PF24924">
    <property type="entry name" value="DUF7745"/>
    <property type="match status" value="2"/>
</dbReference>
<dbReference type="InterPro" id="IPR056647">
    <property type="entry name" value="DUF7745"/>
</dbReference>
<reference evidence="3 4" key="1">
    <citation type="journal article" date="2022" name="Nat. Genet.">
        <title>Improved pea reference genome and pan-genome highlight genomic features and evolutionary characteristics.</title>
        <authorList>
            <person name="Yang T."/>
            <person name="Liu R."/>
            <person name="Luo Y."/>
            <person name="Hu S."/>
            <person name="Wang D."/>
            <person name="Wang C."/>
            <person name="Pandey M.K."/>
            <person name="Ge S."/>
            <person name="Xu Q."/>
            <person name="Li N."/>
            <person name="Li G."/>
            <person name="Huang Y."/>
            <person name="Saxena R.K."/>
            <person name="Ji Y."/>
            <person name="Li M."/>
            <person name="Yan X."/>
            <person name="He Y."/>
            <person name="Liu Y."/>
            <person name="Wang X."/>
            <person name="Xiang C."/>
            <person name="Varshney R.K."/>
            <person name="Ding H."/>
            <person name="Gao S."/>
            <person name="Zong X."/>
        </authorList>
    </citation>
    <scope>NUCLEOTIDE SEQUENCE [LARGE SCALE GENOMIC DNA]</scope>
    <source>
        <strain evidence="3 4">cv. Zhongwan 6</strain>
    </source>
</reference>
<dbReference type="PANTHER" id="PTHR48154:SF1">
    <property type="entry name" value="PROTEIN, PUTATIVE-RELATED"/>
    <property type="match status" value="1"/>
</dbReference>
<organism evidence="3 4">
    <name type="scientific">Pisum sativum</name>
    <name type="common">Garden pea</name>
    <name type="synonym">Lathyrus oleraceus</name>
    <dbReference type="NCBI Taxonomy" id="3888"/>
    <lineage>
        <taxon>Eukaryota</taxon>
        <taxon>Viridiplantae</taxon>
        <taxon>Streptophyta</taxon>
        <taxon>Embryophyta</taxon>
        <taxon>Tracheophyta</taxon>
        <taxon>Spermatophyta</taxon>
        <taxon>Magnoliopsida</taxon>
        <taxon>eudicotyledons</taxon>
        <taxon>Gunneridae</taxon>
        <taxon>Pentapetalae</taxon>
        <taxon>rosids</taxon>
        <taxon>fabids</taxon>
        <taxon>Fabales</taxon>
        <taxon>Fabaceae</taxon>
        <taxon>Papilionoideae</taxon>
        <taxon>50 kb inversion clade</taxon>
        <taxon>NPAAA clade</taxon>
        <taxon>Hologalegina</taxon>
        <taxon>IRL clade</taxon>
        <taxon>Fabeae</taxon>
        <taxon>Lathyrus</taxon>
    </lineage>
</organism>